<dbReference type="InterPro" id="IPR010914">
    <property type="entry name" value="RsgA_GTPase_dom"/>
</dbReference>
<dbReference type="InterPro" id="IPR027417">
    <property type="entry name" value="P-loop_NTPase"/>
</dbReference>
<reference evidence="3 4" key="1">
    <citation type="submission" date="2020-04" db="EMBL/GenBank/DDBJ databases">
        <authorList>
            <person name="Liu S."/>
        </authorList>
    </citation>
    <scope>NUCLEOTIDE SEQUENCE [LARGE SCALE GENOMIC DNA]</scope>
    <source>
        <strain evidence="3 4">CGMCC 1.15091</strain>
    </source>
</reference>
<evidence type="ECO:0000313" key="3">
    <source>
        <dbReference type="EMBL" id="NKX49619.1"/>
    </source>
</evidence>
<protein>
    <submittedName>
        <fullName evidence="3">GTPase RsgA</fullName>
    </submittedName>
</protein>
<evidence type="ECO:0000313" key="4">
    <source>
        <dbReference type="Proteomes" id="UP000523795"/>
    </source>
</evidence>
<dbReference type="InterPro" id="IPR004881">
    <property type="entry name" value="Ribosome_biogen_GTPase_RsgA"/>
</dbReference>
<proteinExistence type="predicted"/>
<keyword evidence="1" id="KW-0690">Ribosome biogenesis</keyword>
<sequence length="204" mass="21278">MLREYGYTGRIRALFAFHFPDPNLHPARVVRADRGRVLLAPAAGWLHPRTGGLDGRPATGDWVAYDGARPDAEGGPVLAGILPRYSALARKKAYDPLSQEQVLAANIDVVGVVVPLDRPLSRNRLERILVAGWDSGAVPLVIVTKADLAGAHSGVVAQVAGQAGAAEVVTTSAETGDGLDELAQRVRPGQTLALLGPSGAGKSS</sequence>
<dbReference type="Gene3D" id="3.40.50.300">
    <property type="entry name" value="P-loop containing nucleotide triphosphate hydrolases"/>
    <property type="match status" value="1"/>
</dbReference>
<dbReference type="EMBL" id="JAAZSR010000027">
    <property type="protein sequence ID" value="NKX49619.1"/>
    <property type="molecule type" value="Genomic_DNA"/>
</dbReference>
<dbReference type="Pfam" id="PF03193">
    <property type="entry name" value="RsgA_GTPase"/>
    <property type="match status" value="1"/>
</dbReference>
<dbReference type="PANTHER" id="PTHR32120:SF10">
    <property type="entry name" value="SMALL RIBOSOMAL SUBUNIT BIOGENESIS GTPASE RSGA"/>
    <property type="match status" value="1"/>
</dbReference>
<evidence type="ECO:0000256" key="1">
    <source>
        <dbReference type="ARBA" id="ARBA00022517"/>
    </source>
</evidence>
<keyword evidence="4" id="KW-1185">Reference proteome</keyword>
<gene>
    <name evidence="3" type="primary">rsgA</name>
    <name evidence="3" type="ORF">HER39_03305</name>
</gene>
<feature type="domain" description="EngC GTPase" evidence="2">
    <location>
        <begin position="81"/>
        <end position="204"/>
    </location>
</feature>
<dbReference type="Proteomes" id="UP000523795">
    <property type="component" value="Unassembled WGS sequence"/>
</dbReference>
<accession>A0ABX1JL61</accession>
<organism evidence="3 4">
    <name type="scientific">Arthrobacter deserti</name>
    <dbReference type="NCBI Taxonomy" id="1742687"/>
    <lineage>
        <taxon>Bacteria</taxon>
        <taxon>Bacillati</taxon>
        <taxon>Actinomycetota</taxon>
        <taxon>Actinomycetes</taxon>
        <taxon>Micrococcales</taxon>
        <taxon>Micrococcaceae</taxon>
        <taxon>Arthrobacter</taxon>
    </lineage>
</organism>
<evidence type="ECO:0000259" key="2">
    <source>
        <dbReference type="Pfam" id="PF03193"/>
    </source>
</evidence>
<dbReference type="SUPFAM" id="SSF52540">
    <property type="entry name" value="P-loop containing nucleoside triphosphate hydrolases"/>
    <property type="match status" value="1"/>
</dbReference>
<comment type="caution">
    <text evidence="3">The sequence shown here is derived from an EMBL/GenBank/DDBJ whole genome shotgun (WGS) entry which is preliminary data.</text>
</comment>
<dbReference type="PANTHER" id="PTHR32120">
    <property type="entry name" value="SMALL RIBOSOMAL SUBUNIT BIOGENESIS GTPASE RSGA"/>
    <property type="match status" value="1"/>
</dbReference>
<feature type="non-terminal residue" evidence="3">
    <location>
        <position position="204"/>
    </location>
</feature>
<name>A0ABX1JL61_9MICC</name>